<feature type="compositionally biased region" description="Polar residues" evidence="3">
    <location>
        <begin position="1040"/>
        <end position="1084"/>
    </location>
</feature>
<dbReference type="CDD" id="cd14473">
    <property type="entry name" value="FERM_B-lobe"/>
    <property type="match status" value="1"/>
</dbReference>
<keyword evidence="2" id="KW-0963">Cytoplasm</keyword>
<dbReference type="CDD" id="cd13186">
    <property type="entry name" value="FERM_C_NBL4_NBL5"/>
    <property type="match status" value="1"/>
</dbReference>
<protein>
    <recommendedName>
        <fullName evidence="4">FERM domain-containing protein</fullName>
    </recommendedName>
</protein>
<dbReference type="PRINTS" id="PR00935">
    <property type="entry name" value="BAND41"/>
</dbReference>
<evidence type="ECO:0000313" key="5">
    <source>
        <dbReference type="EMBL" id="KAK3579913.1"/>
    </source>
</evidence>
<dbReference type="PROSITE" id="PS00661">
    <property type="entry name" value="FERM_2"/>
    <property type="match status" value="1"/>
</dbReference>
<feature type="compositionally biased region" description="Polar residues" evidence="3">
    <location>
        <begin position="806"/>
        <end position="821"/>
    </location>
</feature>
<feature type="region of interest" description="Disordered" evidence="3">
    <location>
        <begin position="318"/>
        <end position="465"/>
    </location>
</feature>
<dbReference type="PANTHER" id="PTHR23280:SF4">
    <property type="entry name" value="BAND 4.1-LIKE PROTEIN 4A"/>
    <property type="match status" value="1"/>
</dbReference>
<feature type="compositionally biased region" description="Polar residues" evidence="3">
    <location>
        <begin position="766"/>
        <end position="798"/>
    </location>
</feature>
<dbReference type="InterPro" id="IPR019748">
    <property type="entry name" value="FERM_central"/>
</dbReference>
<comment type="subcellular location">
    <subcellularLocation>
        <location evidence="1">Cytoplasm</location>
    </subcellularLocation>
</comment>
<dbReference type="AlphaFoldDB" id="A0AAE0VIU1"/>
<accession>A0AAE0VIU1</accession>
<dbReference type="SUPFAM" id="SSF50729">
    <property type="entry name" value="PH domain-like"/>
    <property type="match status" value="1"/>
</dbReference>
<feature type="compositionally biased region" description="Polar residues" evidence="3">
    <location>
        <begin position="524"/>
        <end position="534"/>
    </location>
</feature>
<feature type="domain" description="FERM" evidence="4">
    <location>
        <begin position="30"/>
        <end position="311"/>
    </location>
</feature>
<feature type="region of interest" description="Disordered" evidence="3">
    <location>
        <begin position="1226"/>
        <end position="1256"/>
    </location>
</feature>
<dbReference type="PROSITE" id="PS50057">
    <property type="entry name" value="FERM_3"/>
    <property type="match status" value="1"/>
</dbReference>
<dbReference type="InterPro" id="IPR000299">
    <property type="entry name" value="FERM_domain"/>
</dbReference>
<feature type="compositionally biased region" description="Polar residues" evidence="3">
    <location>
        <begin position="1155"/>
        <end position="1170"/>
    </location>
</feature>
<feature type="region of interest" description="Disordered" evidence="3">
    <location>
        <begin position="478"/>
        <end position="534"/>
    </location>
</feature>
<reference evidence="5" key="3">
    <citation type="submission" date="2023-05" db="EMBL/GenBank/DDBJ databases">
        <authorList>
            <person name="Smith C.H."/>
        </authorList>
    </citation>
    <scope>NUCLEOTIDE SEQUENCE</scope>
    <source>
        <strain evidence="5">CHS0354</strain>
        <tissue evidence="5">Mantle</tissue>
    </source>
</reference>
<feature type="compositionally biased region" description="Basic and acidic residues" evidence="3">
    <location>
        <begin position="679"/>
        <end position="689"/>
    </location>
</feature>
<feature type="region of interest" description="Disordered" evidence="3">
    <location>
        <begin position="894"/>
        <end position="1202"/>
    </location>
</feature>
<dbReference type="InterPro" id="IPR018980">
    <property type="entry name" value="FERM_PH-like_C"/>
</dbReference>
<dbReference type="GO" id="GO:0005737">
    <property type="term" value="C:cytoplasm"/>
    <property type="evidence" value="ECO:0007669"/>
    <property type="project" value="UniProtKB-SubCell"/>
</dbReference>
<feature type="compositionally biased region" description="Basic and acidic residues" evidence="3">
    <location>
        <begin position="753"/>
        <end position="763"/>
    </location>
</feature>
<comment type="caution">
    <text evidence="5">The sequence shown here is derived from an EMBL/GenBank/DDBJ whole genome shotgun (WGS) entry which is preliminary data.</text>
</comment>
<dbReference type="FunFam" id="1.20.80.10:FF:000003">
    <property type="entry name" value="Tyrosine-protein phosphatase non-receptor type 4"/>
    <property type="match status" value="1"/>
</dbReference>
<evidence type="ECO:0000256" key="1">
    <source>
        <dbReference type="ARBA" id="ARBA00004496"/>
    </source>
</evidence>
<dbReference type="Pfam" id="PF00373">
    <property type="entry name" value="FERM_M"/>
    <property type="match status" value="1"/>
</dbReference>
<dbReference type="InterPro" id="IPR019747">
    <property type="entry name" value="FERM_CS"/>
</dbReference>
<feature type="compositionally biased region" description="Low complexity" evidence="3">
    <location>
        <begin position="1176"/>
        <end position="1187"/>
    </location>
</feature>
<evidence type="ECO:0000259" key="4">
    <source>
        <dbReference type="PROSITE" id="PS50057"/>
    </source>
</evidence>
<feature type="compositionally biased region" description="Polar residues" evidence="3">
    <location>
        <begin position="1189"/>
        <end position="1202"/>
    </location>
</feature>
<evidence type="ECO:0000256" key="2">
    <source>
        <dbReference type="ARBA" id="ARBA00022490"/>
    </source>
</evidence>
<dbReference type="Pfam" id="PF09380">
    <property type="entry name" value="FERM_C"/>
    <property type="match status" value="1"/>
</dbReference>
<feature type="compositionally biased region" description="Gly residues" evidence="3">
    <location>
        <begin position="898"/>
        <end position="907"/>
    </location>
</feature>
<feature type="compositionally biased region" description="Polar residues" evidence="3">
    <location>
        <begin position="429"/>
        <end position="440"/>
    </location>
</feature>
<dbReference type="InterPro" id="IPR018979">
    <property type="entry name" value="FERM_N"/>
</dbReference>
<dbReference type="InterPro" id="IPR014847">
    <property type="entry name" value="FA"/>
</dbReference>
<reference evidence="5" key="1">
    <citation type="journal article" date="2021" name="Genome Biol. Evol.">
        <title>A High-Quality Reference Genome for a Parasitic Bivalve with Doubly Uniparental Inheritance (Bivalvia: Unionida).</title>
        <authorList>
            <person name="Smith C.H."/>
        </authorList>
    </citation>
    <scope>NUCLEOTIDE SEQUENCE</scope>
    <source>
        <strain evidence="5">CHS0354</strain>
    </source>
</reference>
<dbReference type="GO" id="GO:0005856">
    <property type="term" value="C:cytoskeleton"/>
    <property type="evidence" value="ECO:0007669"/>
    <property type="project" value="TreeGrafter"/>
</dbReference>
<dbReference type="SMART" id="SM01195">
    <property type="entry name" value="FA"/>
    <property type="match status" value="1"/>
</dbReference>
<dbReference type="FunFam" id="2.30.29.30:FF:000002">
    <property type="entry name" value="Band 4.1-like protein 5 isoform 1"/>
    <property type="match status" value="1"/>
</dbReference>
<dbReference type="InterPro" id="IPR035963">
    <property type="entry name" value="FERM_2"/>
</dbReference>
<dbReference type="Pfam" id="PF08736">
    <property type="entry name" value="FA"/>
    <property type="match status" value="1"/>
</dbReference>
<dbReference type="GO" id="GO:0031032">
    <property type="term" value="P:actomyosin structure organization"/>
    <property type="evidence" value="ECO:0007669"/>
    <property type="project" value="TreeGrafter"/>
</dbReference>
<dbReference type="InterPro" id="IPR014352">
    <property type="entry name" value="FERM/acyl-CoA-bd_prot_sf"/>
</dbReference>
<dbReference type="PANTHER" id="PTHR23280">
    <property type="entry name" value="4.1 G PROTEIN"/>
    <property type="match status" value="1"/>
</dbReference>
<evidence type="ECO:0000313" key="6">
    <source>
        <dbReference type="Proteomes" id="UP001195483"/>
    </source>
</evidence>
<dbReference type="Gene3D" id="3.10.20.90">
    <property type="entry name" value="Phosphatidylinositol 3-kinase Catalytic Subunit, Chain A, domain 1"/>
    <property type="match status" value="1"/>
</dbReference>
<dbReference type="InterPro" id="IPR019749">
    <property type="entry name" value="Band_41_domain"/>
</dbReference>
<dbReference type="PROSITE" id="PS00660">
    <property type="entry name" value="FERM_1"/>
    <property type="match status" value="1"/>
</dbReference>
<reference evidence="5" key="2">
    <citation type="journal article" date="2021" name="Genome Biol. Evol.">
        <title>Developing a high-quality reference genome for a parasitic bivalve with doubly uniparental inheritance (Bivalvia: Unionida).</title>
        <authorList>
            <person name="Smith C.H."/>
        </authorList>
    </citation>
    <scope>NUCLEOTIDE SEQUENCE</scope>
    <source>
        <strain evidence="5">CHS0354</strain>
        <tissue evidence="5">Mantle</tissue>
    </source>
</reference>
<dbReference type="SUPFAM" id="SSF54236">
    <property type="entry name" value="Ubiquitin-like"/>
    <property type="match status" value="1"/>
</dbReference>
<feature type="compositionally biased region" description="Polar residues" evidence="3">
    <location>
        <begin position="711"/>
        <end position="725"/>
    </location>
</feature>
<organism evidence="5 6">
    <name type="scientific">Potamilus streckersoni</name>
    <dbReference type="NCBI Taxonomy" id="2493646"/>
    <lineage>
        <taxon>Eukaryota</taxon>
        <taxon>Metazoa</taxon>
        <taxon>Spiralia</taxon>
        <taxon>Lophotrochozoa</taxon>
        <taxon>Mollusca</taxon>
        <taxon>Bivalvia</taxon>
        <taxon>Autobranchia</taxon>
        <taxon>Heteroconchia</taxon>
        <taxon>Palaeoheterodonta</taxon>
        <taxon>Unionida</taxon>
        <taxon>Unionoidea</taxon>
        <taxon>Unionidae</taxon>
        <taxon>Ambleminae</taxon>
        <taxon>Lampsilini</taxon>
        <taxon>Potamilus</taxon>
    </lineage>
</organism>
<dbReference type="Pfam" id="PF09379">
    <property type="entry name" value="FERM_N"/>
    <property type="match status" value="1"/>
</dbReference>
<feature type="compositionally biased region" description="Polar residues" evidence="3">
    <location>
        <begin position="978"/>
        <end position="996"/>
    </location>
</feature>
<dbReference type="SUPFAM" id="SSF47031">
    <property type="entry name" value="Second domain of FERM"/>
    <property type="match status" value="1"/>
</dbReference>
<dbReference type="GO" id="GO:0016020">
    <property type="term" value="C:membrane"/>
    <property type="evidence" value="ECO:0007669"/>
    <property type="project" value="UniProtKB-ARBA"/>
</dbReference>
<feature type="compositionally biased region" description="Low complexity" evidence="3">
    <location>
        <begin position="1020"/>
        <end position="1035"/>
    </location>
</feature>
<feature type="compositionally biased region" description="Low complexity" evidence="3">
    <location>
        <begin position="1142"/>
        <end position="1154"/>
    </location>
</feature>
<evidence type="ECO:0000256" key="3">
    <source>
        <dbReference type="SAM" id="MobiDB-lite"/>
    </source>
</evidence>
<dbReference type="SMART" id="SM00295">
    <property type="entry name" value="B41"/>
    <property type="match status" value="1"/>
</dbReference>
<name>A0AAE0VIU1_9BIVA</name>
<feature type="region of interest" description="Disordered" evidence="3">
    <location>
        <begin position="665"/>
        <end position="881"/>
    </location>
</feature>
<dbReference type="Gene3D" id="1.20.80.10">
    <property type="match status" value="1"/>
</dbReference>
<feature type="region of interest" description="Disordered" evidence="3">
    <location>
        <begin position="565"/>
        <end position="602"/>
    </location>
</feature>
<feature type="compositionally biased region" description="Basic and acidic residues" evidence="3">
    <location>
        <begin position="847"/>
        <end position="861"/>
    </location>
</feature>
<proteinExistence type="predicted"/>
<gene>
    <name evidence="5" type="ORF">CHS0354_012454</name>
</gene>
<feature type="compositionally biased region" description="Polar residues" evidence="3">
    <location>
        <begin position="1100"/>
        <end position="1131"/>
    </location>
</feature>
<keyword evidence="6" id="KW-1185">Reference proteome</keyword>
<feature type="compositionally biased region" description="Polar residues" evidence="3">
    <location>
        <begin position="908"/>
        <end position="954"/>
    </location>
</feature>
<dbReference type="InterPro" id="IPR029071">
    <property type="entry name" value="Ubiquitin-like_domsf"/>
</dbReference>
<dbReference type="Proteomes" id="UP001195483">
    <property type="component" value="Unassembled WGS sequence"/>
</dbReference>
<dbReference type="EMBL" id="JAEAOA010000759">
    <property type="protein sequence ID" value="KAK3579913.1"/>
    <property type="molecule type" value="Genomic_DNA"/>
</dbReference>
<feature type="compositionally biased region" description="Low complexity" evidence="3">
    <location>
        <begin position="863"/>
        <end position="872"/>
    </location>
</feature>
<feature type="compositionally biased region" description="Polar residues" evidence="3">
    <location>
        <begin position="828"/>
        <end position="846"/>
    </location>
</feature>
<dbReference type="FunFam" id="3.10.20.90:FF:000039">
    <property type="entry name" value="Tyrosine-protein phosphatase non-receptor type"/>
    <property type="match status" value="1"/>
</dbReference>
<dbReference type="Gene3D" id="2.30.29.30">
    <property type="entry name" value="Pleckstrin-homology domain (PH domain)/Phosphotyrosine-binding domain (PTB)"/>
    <property type="match status" value="1"/>
</dbReference>
<sequence>MSKLSRFFPKLFRGEKEKQTNHAEKMIDKNVCRVLFLDATDQILPFKGSLKAQILMDKVFDHLNLFERDYFGLRYIDQTGQTHWLDGQKSISAQLKNCSLPYTLYFGVKFYAADPCKIREELTRYQLFLQIKQDILQGRLPISFDDAAELFSYAVQSELGDFDPSRLPDGYVSEFHFMPNQTEELEDRIAFYHRRLGGQVPAVAEYRFLDKVKWLDMYGVDLHPVLGEGNTEYFLGLTPTGIVVYKNKTKVGNYFWPRIMKVTYKGKVFMIKVKDKINDEHTYAFDLVTKAACKHLWKCCLEHQAFFRLNQLGEPTPKQGKLFSLGSKHRYSGRQNRETTSDLMNRPQPNVMRIPSRRNARRTLSDSRLDNGMPFSTVDGRGVTVINPEQTVRGPRHRSLPDLKGKDSPTSARSAPWEADADVGLYTSGRDSPTSVTQSENLKHRRKRDSDSESASGYRRKHHQSMYSQHYLYGSRSRSQHLGYESDPYSGSHYRRKYFPRSNKGSDNESDASVNRRRREVDSGSESDVSNHLKSKSNIRADNLDLEWKEQLQSLYLAGKEKRANGSIPSVHSAPVGEAKQKRMRRKRSKSPGNSKRPPEELRQHIEFELVDPEGLTEDQMKEIPFIKVETKAEPFKIKYSPKMRHRYRSPKRKTFGDVEQQLHIVDRSSEPTYTSIPKEPEVMPRELPVRPSGYQSDSTSFVTSVSRRTMQNSEPANRSSYQSNHPRHSPSRSQVSDSNNNYRNSVRPSGKPPDRSPDRPLGYHDQSQFSHSRTTQQSSFNINPNTSHTDSMDSPSVNHPAENDSGYTDNFNNSNSTYDSQPKDQSKCSTPEVNSAMASHSNDTSQGHDLDNEVFERARDPSFSSSHSSTSRVQPTPSAASHLFGTQDQIARLYGNHNGGTRGMFGGSSNPSSAYKTNTDDQANSYISGTQIPPNKDNLQTRDYNSVRTLSTEQRTERQAESNRTGNHLSPFMGNKLENSSSPFTGNRPVDQSSPYMGHRPVNQSSTYAGNRLGNQSFSHSKQYQKPQSSPSKPFETQPVVSNGPANQSYGYIQSNQNSSGRTQFSPNKSGTSQPYQYNNQSLPPQPDNLKPVYGGRPPTSNTAVQNLSFNPAFQNSNSQSYMHQGSITDYSGRPRADATPQQSQPQFSQSSPRTGTLVQHPFYQTGSDMRTEHPSNSSYSSNYPPTKNYQSTLFSSSYGNQIPTNVPYGSPSKREGHFRDGVLTNSSSRQAQPGGNKNTQRFITHGQSNIWTEL</sequence>
<feature type="compositionally biased region" description="Low complexity" evidence="3">
    <location>
        <begin position="697"/>
        <end position="710"/>
    </location>
</feature>
<feature type="compositionally biased region" description="Polar residues" evidence="3">
    <location>
        <begin position="1003"/>
        <end position="1019"/>
    </location>
</feature>
<dbReference type="InterPro" id="IPR011993">
    <property type="entry name" value="PH-like_dom_sf"/>
</dbReference>
<dbReference type="SMART" id="SM01196">
    <property type="entry name" value="FERM_C"/>
    <property type="match status" value="1"/>
</dbReference>
<feature type="compositionally biased region" description="Polar residues" evidence="3">
    <location>
        <begin position="732"/>
        <end position="748"/>
    </location>
</feature>